<protein>
    <submittedName>
        <fullName evidence="4">Uncharacterized protein</fullName>
    </submittedName>
</protein>
<organism evidence="4 5">
    <name type="scientific">Oryzias melastigma</name>
    <name type="common">Marine medaka</name>
    <dbReference type="NCBI Taxonomy" id="30732"/>
    <lineage>
        <taxon>Eukaryota</taxon>
        <taxon>Metazoa</taxon>
        <taxon>Chordata</taxon>
        <taxon>Craniata</taxon>
        <taxon>Vertebrata</taxon>
        <taxon>Euteleostomi</taxon>
        <taxon>Actinopterygii</taxon>
        <taxon>Neopterygii</taxon>
        <taxon>Teleostei</taxon>
        <taxon>Neoteleostei</taxon>
        <taxon>Acanthomorphata</taxon>
        <taxon>Ovalentaria</taxon>
        <taxon>Atherinomorphae</taxon>
        <taxon>Beloniformes</taxon>
        <taxon>Adrianichthyidae</taxon>
        <taxon>Oryziinae</taxon>
        <taxon>Oryzias</taxon>
    </lineage>
</organism>
<dbReference type="GO" id="GO:0016020">
    <property type="term" value="C:membrane"/>
    <property type="evidence" value="ECO:0007669"/>
    <property type="project" value="TreeGrafter"/>
</dbReference>
<keyword evidence="3" id="KW-0472">Membrane</keyword>
<feature type="transmembrane region" description="Helical" evidence="3">
    <location>
        <begin position="620"/>
        <end position="642"/>
    </location>
</feature>
<feature type="compositionally biased region" description="Polar residues" evidence="2">
    <location>
        <begin position="1"/>
        <end position="18"/>
    </location>
</feature>
<feature type="region of interest" description="Disordered" evidence="2">
    <location>
        <begin position="71"/>
        <end position="438"/>
    </location>
</feature>
<feature type="compositionally biased region" description="Polar residues" evidence="2">
    <location>
        <begin position="139"/>
        <end position="158"/>
    </location>
</feature>
<dbReference type="Ensembl" id="ENSOMET00000010705.1">
    <property type="protein sequence ID" value="ENSOMEP00000003518.1"/>
    <property type="gene ID" value="ENSOMEG00000004437.1"/>
</dbReference>
<feature type="region of interest" description="Disordered" evidence="2">
    <location>
        <begin position="454"/>
        <end position="503"/>
    </location>
</feature>
<feature type="region of interest" description="Disordered" evidence="2">
    <location>
        <begin position="1"/>
        <end position="58"/>
    </location>
</feature>
<evidence type="ECO:0000313" key="5">
    <source>
        <dbReference type="Proteomes" id="UP000261560"/>
    </source>
</evidence>
<name>A0A3B3BER2_ORYME</name>
<proteinExistence type="inferred from homology"/>
<feature type="compositionally biased region" description="Polar residues" evidence="2">
    <location>
        <begin position="181"/>
        <end position="190"/>
    </location>
</feature>
<feature type="compositionally biased region" description="Low complexity" evidence="2">
    <location>
        <begin position="191"/>
        <end position="205"/>
    </location>
</feature>
<feature type="compositionally biased region" description="Polar residues" evidence="2">
    <location>
        <begin position="400"/>
        <end position="413"/>
    </location>
</feature>
<dbReference type="InterPro" id="IPR008405">
    <property type="entry name" value="ApoL"/>
</dbReference>
<dbReference type="GeneTree" id="ENSGT01030000234789"/>
<evidence type="ECO:0000256" key="1">
    <source>
        <dbReference type="ARBA" id="ARBA00010090"/>
    </source>
</evidence>
<evidence type="ECO:0000256" key="3">
    <source>
        <dbReference type="SAM" id="Phobius"/>
    </source>
</evidence>
<accession>A0A3B3BER2</accession>
<reference evidence="4" key="2">
    <citation type="submission" date="2025-09" db="UniProtKB">
        <authorList>
            <consortium name="Ensembl"/>
        </authorList>
    </citation>
    <scope>IDENTIFICATION</scope>
</reference>
<feature type="compositionally biased region" description="Polar residues" evidence="2">
    <location>
        <begin position="328"/>
        <end position="341"/>
    </location>
</feature>
<dbReference type="GO" id="GO:0042157">
    <property type="term" value="P:lipoprotein metabolic process"/>
    <property type="evidence" value="ECO:0007669"/>
    <property type="project" value="InterPro"/>
</dbReference>
<feature type="transmembrane region" description="Helical" evidence="3">
    <location>
        <begin position="648"/>
        <end position="669"/>
    </location>
</feature>
<dbReference type="GO" id="GO:0008289">
    <property type="term" value="F:lipid binding"/>
    <property type="evidence" value="ECO:0007669"/>
    <property type="project" value="InterPro"/>
</dbReference>
<feature type="compositionally biased region" description="Polar residues" evidence="2">
    <location>
        <begin position="223"/>
        <end position="233"/>
    </location>
</feature>
<reference evidence="4" key="1">
    <citation type="submission" date="2025-08" db="UniProtKB">
        <authorList>
            <consortium name="Ensembl"/>
        </authorList>
    </citation>
    <scope>IDENTIFICATION</scope>
</reference>
<feature type="compositionally biased region" description="Polar residues" evidence="2">
    <location>
        <begin position="260"/>
        <end position="269"/>
    </location>
</feature>
<feature type="compositionally biased region" description="Polar residues" evidence="2">
    <location>
        <begin position="467"/>
        <end position="487"/>
    </location>
</feature>
<keyword evidence="3" id="KW-1133">Transmembrane helix</keyword>
<evidence type="ECO:0000313" key="4">
    <source>
        <dbReference type="Ensembl" id="ENSOMEP00000003518.1"/>
    </source>
</evidence>
<dbReference type="Pfam" id="PF05461">
    <property type="entry name" value="ApoL"/>
    <property type="match status" value="1"/>
</dbReference>
<evidence type="ECO:0000256" key="2">
    <source>
        <dbReference type="SAM" id="MobiDB-lite"/>
    </source>
</evidence>
<dbReference type="AlphaFoldDB" id="A0A3B3BER2"/>
<feature type="compositionally biased region" description="Basic and acidic residues" evidence="2">
    <location>
        <begin position="270"/>
        <end position="283"/>
    </location>
</feature>
<dbReference type="Proteomes" id="UP000261560">
    <property type="component" value="Unplaced"/>
</dbReference>
<feature type="compositionally biased region" description="Low complexity" evidence="2">
    <location>
        <begin position="171"/>
        <end position="180"/>
    </location>
</feature>
<sequence>MAPTKTLETSQSTRQPLQQHIYEDPDALLDSGGVQADVRPAPQPRRKKVQFSDAIDSSSQVNVANVNQAVNPIKPESLDLPPTFKPPQPYRSALKPPVASKKTPTGDDRSRPATPGSPAEPQPLSADIKPPVPAKRKNAPSSYDTPAKSQTSQPQSVSYDKIPMVTPKQRSPSSSSSSSSAQCYETPSSAKSQPSESQPLSSEQKPPIPQKRQNCSSSSSSSTPSVVINQTPERYSELPQQPKRLSVSSNGALEERPVSPTLSGNSQDSRGADRTNLKPDLPQKQRNPSSSPSSYQTPTNYLVLPQQHKRLSVSSNGALEERPVSPALSGNSQDSSGTNPLVSGRLTPVPHIRQLSFSSSDLYNDRPSAAQNHTPETQPLIPVRPAPVPRNRQLSSSSSNLYYDTPSTAQNPTPELKPDLPQKQRNPSSSPSSYQTPTNYLMLPQQHKRLSVSSNGALEERPVSPARSGNSQDSSGADRTNSGSEYYNESRPPYIRVIPDNPNDKTLTRPELHPQLHPTFEVDNRDSIYALNTDDITALLKWLKRVSSQSDDVISPIYGLGLEEEIRSFEQKAINLRKARRLFHLLMMKRKESLENGIKNFQAVCVQLEKVKKTNKAMGIAGGTTGALGGVAAVVGIALAPVTMGTSLIVTAVGAGVAASAGGFGAHALKTNKKIVNRSTMEELVNNYKSDVVDLERCLAFIFSAMKELQRYNISRLQTAHPDAVRMAELSQLVFKNSMNTDGGISLLQLGGMTSENLLKAFSTEIDLYFTEKKGQKLKKSDKSKFSGTVANLIKNLQAQLDHLIKMWESLC</sequence>
<dbReference type="GO" id="GO:0005576">
    <property type="term" value="C:extracellular region"/>
    <property type="evidence" value="ECO:0007669"/>
    <property type="project" value="InterPro"/>
</dbReference>
<keyword evidence="5" id="KW-1185">Reference proteome</keyword>
<comment type="similarity">
    <text evidence="1">Belongs to the apolipoprotein L family.</text>
</comment>
<dbReference type="PANTHER" id="PTHR14096:SF59">
    <property type="entry name" value="APOLIPOPROTEIN L, 1 ISOFORM X1"/>
    <property type="match status" value="1"/>
</dbReference>
<dbReference type="PANTHER" id="PTHR14096">
    <property type="entry name" value="APOLIPOPROTEIN L"/>
    <property type="match status" value="1"/>
</dbReference>
<keyword evidence="3" id="KW-0812">Transmembrane</keyword>
<dbReference type="GO" id="GO:0006869">
    <property type="term" value="P:lipid transport"/>
    <property type="evidence" value="ECO:0007669"/>
    <property type="project" value="InterPro"/>
</dbReference>